<comment type="caution">
    <text evidence="1">The sequence shown here is derived from an EMBL/GenBank/DDBJ whole genome shotgun (WGS) entry which is preliminary data.</text>
</comment>
<protein>
    <submittedName>
        <fullName evidence="1">Uncharacterized protein</fullName>
    </submittedName>
</protein>
<dbReference type="AlphaFoldDB" id="A0AAE1EGT8"/>
<evidence type="ECO:0000313" key="1">
    <source>
        <dbReference type="EMBL" id="KAK3804448.1"/>
    </source>
</evidence>
<name>A0AAE1EGT8_9GAST</name>
<reference evidence="1" key="1">
    <citation type="journal article" date="2023" name="G3 (Bethesda)">
        <title>A reference genome for the long-term kleptoplast-retaining sea slug Elysia crispata morphotype clarki.</title>
        <authorList>
            <person name="Eastman K.E."/>
            <person name="Pendleton A.L."/>
            <person name="Shaikh M.A."/>
            <person name="Suttiyut T."/>
            <person name="Ogas R."/>
            <person name="Tomko P."/>
            <person name="Gavelis G."/>
            <person name="Widhalm J.R."/>
            <person name="Wisecaver J.H."/>
        </authorList>
    </citation>
    <scope>NUCLEOTIDE SEQUENCE</scope>
    <source>
        <strain evidence="1">ECLA1</strain>
    </source>
</reference>
<gene>
    <name evidence="1" type="ORF">RRG08_042207</name>
</gene>
<sequence length="348" mass="39170">MLSYLQRANRSVHHVVLTPGEQHPVADSALLRAMKQVYDQNGEPKRHSLHGFLINTPLEDEELLTTPVLKWITPGDILKNMTFEGKSLIDKMKEFFNSNQVALWLHDTDVPDAKCHARKGPHFIVESTNPNSRNLKNFRALQTACSKYNCGMFVSKVTTTPDKGQATGLADALVTEEASKAVAAETFQEAFRQAFPIFAKNTTAGRASEIKSGIKRKVKEEWKDIMAITDVPTPKKIDGTDFGIFADHPQKVIKIAQISGPQKLPKRPKRKLEDLFKEKSGKVKKTKKEMTPEGFHNYFQQHIQDMTKSISRKAFAFQIGDHVSLENAVAQLKNAYKHLCPSSRVTNF</sequence>
<accession>A0AAE1EGT8</accession>
<dbReference type="Proteomes" id="UP001283361">
    <property type="component" value="Unassembled WGS sequence"/>
</dbReference>
<proteinExistence type="predicted"/>
<dbReference type="EMBL" id="JAWDGP010000010">
    <property type="protein sequence ID" value="KAK3804448.1"/>
    <property type="molecule type" value="Genomic_DNA"/>
</dbReference>
<organism evidence="1 2">
    <name type="scientific">Elysia crispata</name>
    <name type="common">lettuce slug</name>
    <dbReference type="NCBI Taxonomy" id="231223"/>
    <lineage>
        <taxon>Eukaryota</taxon>
        <taxon>Metazoa</taxon>
        <taxon>Spiralia</taxon>
        <taxon>Lophotrochozoa</taxon>
        <taxon>Mollusca</taxon>
        <taxon>Gastropoda</taxon>
        <taxon>Heterobranchia</taxon>
        <taxon>Euthyneura</taxon>
        <taxon>Panpulmonata</taxon>
        <taxon>Sacoglossa</taxon>
        <taxon>Placobranchoidea</taxon>
        <taxon>Plakobranchidae</taxon>
        <taxon>Elysia</taxon>
    </lineage>
</organism>
<evidence type="ECO:0000313" key="2">
    <source>
        <dbReference type="Proteomes" id="UP001283361"/>
    </source>
</evidence>
<keyword evidence="2" id="KW-1185">Reference proteome</keyword>